<dbReference type="Proteomes" id="UP001163821">
    <property type="component" value="Unassembled WGS sequence"/>
</dbReference>
<name>A0AA41Y731_9BACT</name>
<reference evidence="1" key="1">
    <citation type="submission" date="2022-10" db="EMBL/GenBank/DDBJ databases">
        <title>Gaoshiqiia sediminis gen. nov., sp. nov., isolated from coastal sediment.</title>
        <authorList>
            <person name="Yu W.X."/>
            <person name="Mu D.S."/>
            <person name="Du J.Z."/>
            <person name="Liang Y.Q."/>
        </authorList>
    </citation>
    <scope>NUCLEOTIDE SEQUENCE</scope>
    <source>
        <strain evidence="1">A06</strain>
    </source>
</reference>
<protein>
    <submittedName>
        <fullName evidence="1">Uncharacterized protein</fullName>
    </submittedName>
</protein>
<dbReference type="EMBL" id="JAPAAF010000011">
    <property type="protein sequence ID" value="MCW0483060.1"/>
    <property type="molecule type" value="Genomic_DNA"/>
</dbReference>
<sequence>MARTKGIGGLQLSGKLGNLVFVPYGDETIVRMAPEKRKSDSWSQKQQEHRRRFYGVNVLYRKVKQEFAEPIWKLSSTKKHTGYNLFIKANLPAFGEFGQLVDQSLLHFSCGPLPLPKNLSVKRSGDQPAEVHISWKPRCFTQQEAADDELCLVLLGDPYEARLVGCGVGRGAGAYILHLNEQQAQEHPALFLFFRRKDASCYSDDKFFRV</sequence>
<accession>A0AA41Y731</accession>
<evidence type="ECO:0000313" key="2">
    <source>
        <dbReference type="Proteomes" id="UP001163821"/>
    </source>
</evidence>
<keyword evidence="2" id="KW-1185">Reference proteome</keyword>
<comment type="caution">
    <text evidence="1">The sequence shown here is derived from an EMBL/GenBank/DDBJ whole genome shotgun (WGS) entry which is preliminary data.</text>
</comment>
<dbReference type="AlphaFoldDB" id="A0AA41Y731"/>
<gene>
    <name evidence="1" type="ORF">N2K84_09990</name>
</gene>
<evidence type="ECO:0000313" key="1">
    <source>
        <dbReference type="EMBL" id="MCW0483060.1"/>
    </source>
</evidence>
<dbReference type="RefSeq" id="WP_282591661.1">
    <property type="nucleotide sequence ID" value="NZ_JAPAAF010000011.1"/>
</dbReference>
<organism evidence="1 2">
    <name type="scientific">Gaoshiqia sediminis</name>
    <dbReference type="NCBI Taxonomy" id="2986998"/>
    <lineage>
        <taxon>Bacteria</taxon>
        <taxon>Pseudomonadati</taxon>
        <taxon>Bacteroidota</taxon>
        <taxon>Bacteroidia</taxon>
        <taxon>Marinilabiliales</taxon>
        <taxon>Prolixibacteraceae</taxon>
        <taxon>Gaoshiqia</taxon>
    </lineage>
</organism>
<proteinExistence type="predicted"/>